<dbReference type="Gene3D" id="3.90.105.20">
    <property type="match status" value="1"/>
</dbReference>
<comment type="caution">
    <text evidence="7">The sequence shown here is derived from an EMBL/GenBank/DDBJ whole genome shotgun (WGS) entry which is preliminary data.</text>
</comment>
<feature type="region of interest" description="Disordered" evidence="5">
    <location>
        <begin position="279"/>
        <end position="302"/>
    </location>
</feature>
<dbReference type="Pfam" id="PF17777">
    <property type="entry name" value="RL10P_insert"/>
    <property type="match status" value="1"/>
</dbReference>
<dbReference type="InterPro" id="IPR043141">
    <property type="entry name" value="Ribosomal_uL10-like_sf"/>
</dbReference>
<sequence length="302" mass="32743">MDKKREYFGRLTDLIRTYRKIIVVEADNVGSSQLHAVRQALRGKAEVLFGKNTRIMKCISMMANENEEIQNLVPHIKGNIGFVFTNGDLKEIKDIIEANRREAPARVGAIAPVDVIVPAQNTSLEPTQTSFLQALNIASKITRGTIEILNDVHLIKAGDKVGASEAALLQKLDMRPFYYSLSIKTVYDNGQIFDAAILNITDETFEGFMATGIKNIASISLAANIPTIAAVPHLFINGYKKVLSVAVATEVTFPLAQAAKDFIADPSKFAVAAAPAAAAESAPVQDEPESESDSDMGFDLFG</sequence>
<dbReference type="PANTHER" id="PTHR45699">
    <property type="entry name" value="60S ACIDIC RIBOSOMAL PROTEIN P0"/>
    <property type="match status" value="1"/>
</dbReference>
<reference evidence="7" key="1">
    <citation type="submission" date="2021-05" db="EMBL/GenBank/DDBJ databases">
        <title>A free-living protist that lacks canonical eukaryotic 1 DNA replication and segregation systems.</title>
        <authorList>
            <person name="Salas-Leiva D.E."/>
            <person name="Tromer E.C."/>
            <person name="Curtis B.A."/>
            <person name="Jerlstrom-Hultqvist J."/>
            <person name="Kolisko M."/>
            <person name="Yi Z."/>
            <person name="Salas-Leiva J.S."/>
            <person name="Gallot-Lavallee L."/>
            <person name="Kops G.J.P.L."/>
            <person name="Archibald J.M."/>
            <person name="Simpson A.G.B."/>
            <person name="Roger A.J."/>
        </authorList>
    </citation>
    <scope>NUCLEOTIDE SEQUENCE</scope>
    <source>
        <strain evidence="7">BICM</strain>
    </source>
</reference>
<evidence type="ECO:0000313" key="8">
    <source>
        <dbReference type="Proteomes" id="UP000717585"/>
    </source>
</evidence>
<organism evidence="7 8">
    <name type="scientific">Carpediemonas membranifera</name>
    <dbReference type="NCBI Taxonomy" id="201153"/>
    <lineage>
        <taxon>Eukaryota</taxon>
        <taxon>Metamonada</taxon>
        <taxon>Carpediemonas-like organisms</taxon>
        <taxon>Carpediemonas</taxon>
    </lineage>
</organism>
<feature type="domain" description="Large ribosomal subunit protein uL10-like insertion" evidence="6">
    <location>
        <begin position="105"/>
        <end position="173"/>
    </location>
</feature>
<dbReference type="GO" id="GO:0002181">
    <property type="term" value="P:cytoplasmic translation"/>
    <property type="evidence" value="ECO:0007669"/>
    <property type="project" value="TreeGrafter"/>
</dbReference>
<dbReference type="GO" id="GO:0022625">
    <property type="term" value="C:cytosolic large ribosomal subunit"/>
    <property type="evidence" value="ECO:0007669"/>
    <property type="project" value="TreeGrafter"/>
</dbReference>
<dbReference type="EMBL" id="JAHDYR010000007">
    <property type="protein sequence ID" value="KAG9395968.1"/>
    <property type="molecule type" value="Genomic_DNA"/>
</dbReference>
<evidence type="ECO:0000259" key="6">
    <source>
        <dbReference type="Pfam" id="PF17777"/>
    </source>
</evidence>
<dbReference type="Proteomes" id="UP000717585">
    <property type="component" value="Unassembled WGS sequence"/>
</dbReference>
<keyword evidence="3 4" id="KW-0687">Ribonucleoprotein</keyword>
<evidence type="ECO:0000313" key="7">
    <source>
        <dbReference type="EMBL" id="KAG9395968.1"/>
    </source>
</evidence>
<accession>A0A8J6AWK1</accession>
<dbReference type="GO" id="GO:0003735">
    <property type="term" value="F:structural constituent of ribosome"/>
    <property type="evidence" value="ECO:0007669"/>
    <property type="project" value="TreeGrafter"/>
</dbReference>
<dbReference type="PANTHER" id="PTHR45699:SF3">
    <property type="entry name" value="LARGE RIBOSOMAL SUBUNIT PROTEIN UL10"/>
    <property type="match status" value="1"/>
</dbReference>
<dbReference type="InterPro" id="IPR040637">
    <property type="entry name" value="Ribosomal_uL10-like_insert"/>
</dbReference>
<keyword evidence="2 4" id="KW-0689">Ribosomal protein</keyword>
<dbReference type="SUPFAM" id="SSF160369">
    <property type="entry name" value="Ribosomal protein L10-like"/>
    <property type="match status" value="1"/>
</dbReference>
<name>A0A8J6AWK1_9EUKA</name>
<comment type="function">
    <text evidence="4">Ribosomal protein P0 is the functional equivalent of E.coli protein L10.</text>
</comment>
<dbReference type="Gene3D" id="3.30.70.1730">
    <property type="match status" value="1"/>
</dbReference>
<dbReference type="AlphaFoldDB" id="A0A8J6AWK1"/>
<feature type="compositionally biased region" description="Acidic residues" evidence="5">
    <location>
        <begin position="286"/>
        <end position="296"/>
    </location>
</feature>
<dbReference type="FunFam" id="3.90.105.20:FF:000001">
    <property type="entry name" value="60S acidic ribosomal protein P0"/>
    <property type="match status" value="1"/>
</dbReference>
<dbReference type="InterPro" id="IPR050323">
    <property type="entry name" value="Ribosomal_protein_uL10"/>
</dbReference>
<dbReference type="InterPro" id="IPR030670">
    <property type="entry name" value="uL10_eukaryotes"/>
</dbReference>
<dbReference type="InterPro" id="IPR001790">
    <property type="entry name" value="Ribosomal_uL10"/>
</dbReference>
<dbReference type="InterPro" id="IPR043164">
    <property type="entry name" value="Ribosomal_uL10-like_insert_sf"/>
</dbReference>
<evidence type="ECO:0000256" key="1">
    <source>
        <dbReference type="ARBA" id="ARBA00008889"/>
    </source>
</evidence>
<dbReference type="Pfam" id="PF00428">
    <property type="entry name" value="Ribosomal_60s"/>
    <property type="match status" value="1"/>
</dbReference>
<dbReference type="CDD" id="cd05795">
    <property type="entry name" value="Ribosomal_P0_L10e"/>
    <property type="match status" value="1"/>
</dbReference>
<keyword evidence="8" id="KW-1185">Reference proteome</keyword>
<protein>
    <recommendedName>
        <fullName evidence="4">60S acidic ribosomal protein P0</fullName>
    </recommendedName>
</protein>
<dbReference type="PIRSF" id="PIRSF039087">
    <property type="entry name" value="L10E"/>
    <property type="match status" value="1"/>
</dbReference>
<dbReference type="Pfam" id="PF00466">
    <property type="entry name" value="Ribosomal_L10"/>
    <property type="match status" value="1"/>
</dbReference>
<dbReference type="OrthoDB" id="10259902at2759"/>
<dbReference type="GO" id="GO:0070180">
    <property type="term" value="F:large ribosomal subunit rRNA binding"/>
    <property type="evidence" value="ECO:0007669"/>
    <property type="project" value="TreeGrafter"/>
</dbReference>
<evidence type="ECO:0000256" key="2">
    <source>
        <dbReference type="ARBA" id="ARBA00022980"/>
    </source>
</evidence>
<evidence type="ECO:0000256" key="3">
    <source>
        <dbReference type="ARBA" id="ARBA00023274"/>
    </source>
</evidence>
<dbReference type="GO" id="GO:0000027">
    <property type="term" value="P:ribosomal large subunit assembly"/>
    <property type="evidence" value="ECO:0007669"/>
    <property type="project" value="TreeGrafter"/>
</dbReference>
<comment type="similarity">
    <text evidence="1 4">Belongs to the universal ribosomal protein uL10 family.</text>
</comment>
<gene>
    <name evidence="7" type="ORF">J8273_2317</name>
</gene>
<evidence type="ECO:0000256" key="5">
    <source>
        <dbReference type="SAM" id="MobiDB-lite"/>
    </source>
</evidence>
<proteinExistence type="inferred from homology"/>
<evidence type="ECO:0000256" key="4">
    <source>
        <dbReference type="PIRNR" id="PIRNR039087"/>
    </source>
</evidence>